<keyword evidence="4" id="KW-1185">Reference proteome</keyword>
<evidence type="ECO:0000256" key="1">
    <source>
        <dbReference type="SAM" id="MobiDB-lite"/>
    </source>
</evidence>
<evidence type="ECO:0000313" key="3">
    <source>
        <dbReference type="EMBL" id="CAX45672.1"/>
    </source>
</evidence>
<dbReference type="OrthoDB" id="4096810at2759"/>
<sequence length="519" mass="59639">MLYKNIQQQQSITPPQTNQFKNQQTDEYEERGRAKGKDTVCQSTNTQLPSTQDQTVLKYQSQGPMRSRSTNDTSVLANRRKAINKRTGSEQLLLTAINQNHQSKSKLTRSISSQGVNTLQQQQQQQHLHHYHRTPQLPLQSKKNIPMVNNELPPPNQARPQFRRWNSYNVPKTISKDPAMESDSKLEIIIDKNSISPLTVLKDQYDTKRPITNNVITNTSTDNSFSSLSKNNANEVKPDRKSQITLASSHNQNLYEKMKSMAHTGMSSLLFLTGNETQEKSVKSYLQSDSDDESDEDEEELWGRKLNENTLDSDTQYAIEQINDTTTSDEPDNQTIDFEDLMTKISGFQENLVHKLPYTNVKLSRTQQRQLDYKQLYEYESTDKENSSDLVCYDWKIQNETILSQYTSIRLRFSSKQTTNTRQNKQNVENHMGILGFIDRFKNSTTSNTSTSNLETSFDDVNAKLNKVWTQEFSHLFVHIPQQDTNTVPEVEDKNIYEGKTANMNKLAKGVKLNGLLKI</sequence>
<name>B9WA34_CANDC</name>
<dbReference type="RefSeq" id="XP_002417954.1">
    <property type="nucleotide sequence ID" value="XM_002417909.1"/>
</dbReference>
<feature type="region of interest" description="Disordered" evidence="1">
    <location>
        <begin position="220"/>
        <end position="240"/>
    </location>
</feature>
<feature type="compositionally biased region" description="Polar residues" evidence="1">
    <location>
        <begin position="40"/>
        <end position="54"/>
    </location>
</feature>
<dbReference type="CGD" id="CAL0000163682">
    <property type="gene designation" value="Cd36_13150"/>
</dbReference>
<evidence type="ECO:0000313" key="2">
    <source>
        <dbReference type="CGD" id="CAL0000163682"/>
    </source>
</evidence>
<organism evidence="3 4">
    <name type="scientific">Candida dubliniensis (strain CD36 / ATCC MYA-646 / CBS 7987 / NCPF 3949 / NRRL Y-17841)</name>
    <name type="common">Yeast</name>
    <dbReference type="NCBI Taxonomy" id="573826"/>
    <lineage>
        <taxon>Eukaryota</taxon>
        <taxon>Fungi</taxon>
        <taxon>Dikarya</taxon>
        <taxon>Ascomycota</taxon>
        <taxon>Saccharomycotina</taxon>
        <taxon>Pichiomycetes</taxon>
        <taxon>Debaryomycetaceae</taxon>
        <taxon>Candida/Lodderomyces clade</taxon>
        <taxon>Candida</taxon>
    </lineage>
</organism>
<dbReference type="EMBL" id="FM992688">
    <property type="protein sequence ID" value="CAX45672.1"/>
    <property type="molecule type" value="Genomic_DNA"/>
</dbReference>
<dbReference type="AlphaFoldDB" id="B9WA34"/>
<feature type="region of interest" description="Disordered" evidence="1">
    <location>
        <begin position="1"/>
        <end position="54"/>
    </location>
</feature>
<proteinExistence type="predicted"/>
<dbReference type="Proteomes" id="UP000002605">
    <property type="component" value="Chromosome 1"/>
</dbReference>
<protein>
    <submittedName>
        <fullName evidence="3">Uncharacterized protein</fullName>
    </submittedName>
</protein>
<feature type="compositionally biased region" description="Low complexity" evidence="1">
    <location>
        <begin position="1"/>
        <end position="19"/>
    </location>
</feature>
<evidence type="ECO:0000313" key="4">
    <source>
        <dbReference type="Proteomes" id="UP000002605"/>
    </source>
</evidence>
<dbReference type="HOGENOM" id="CLU_520729_0_0_1"/>
<reference evidence="3 4" key="1">
    <citation type="journal article" date="2009" name="Genome Res.">
        <title>Comparative genomics of the fungal pathogens Candida dubliniensis and Candida albicans.</title>
        <authorList>
            <person name="Jackson A.P."/>
            <person name="Gamble J.A."/>
            <person name="Yeomans T."/>
            <person name="Moran G.P."/>
            <person name="Saunders D."/>
            <person name="Harris D."/>
            <person name="Aslett M."/>
            <person name="Barrell J.F."/>
            <person name="Butler G."/>
            <person name="Citiulo F."/>
            <person name="Coleman D.C."/>
            <person name="de Groot P.W.J."/>
            <person name="Goodwin T.J."/>
            <person name="Quail M.A."/>
            <person name="McQuillan J."/>
            <person name="Munro C.A."/>
            <person name="Pain A."/>
            <person name="Poulter R.T."/>
            <person name="Rajandream M.A."/>
            <person name="Renauld H."/>
            <person name="Spiering M.J."/>
            <person name="Tivey A."/>
            <person name="Gow N.A.R."/>
            <person name="Barrell B."/>
            <person name="Sullivan D.J."/>
            <person name="Berriman M."/>
        </authorList>
    </citation>
    <scope>NUCLEOTIDE SEQUENCE [LARGE SCALE GENOMIC DNA]</scope>
    <source>
        <strain evidence="4">CD36 / ATCC MYA-646 / CBS 7987 / NCPF 3949 / NRRL Y-17841</strain>
    </source>
</reference>
<gene>
    <name evidence="2" type="ordered locus">Cd36_13150</name>
    <name evidence="3" type="ORF">CD36_13150</name>
</gene>
<dbReference type="VEuPathDB" id="FungiDB:CD36_13150"/>
<dbReference type="KEGG" id="cdu:CD36_13150"/>
<dbReference type="GeneID" id="8045505"/>
<accession>B9WA34</accession>
<feature type="compositionally biased region" description="Polar residues" evidence="1">
    <location>
        <begin position="220"/>
        <end position="234"/>
    </location>
</feature>
<dbReference type="eggNOG" id="ENOG502RQ27">
    <property type="taxonomic scope" value="Eukaryota"/>
</dbReference>